<dbReference type="InterPro" id="IPR036397">
    <property type="entry name" value="RNaseH_sf"/>
</dbReference>
<accession>A0A1S4DQJ9</accession>
<dbReference type="RefSeq" id="XP_016515695.1">
    <property type="nucleotide sequence ID" value="XM_016660209.1"/>
</dbReference>
<dbReference type="PROSITE" id="PS50994">
    <property type="entry name" value="INTEGRASE"/>
    <property type="match status" value="1"/>
</dbReference>
<dbReference type="PaxDb" id="4097-A0A1S4DQJ9"/>
<reference evidence="2" key="1">
    <citation type="submission" date="2025-08" db="UniProtKB">
        <authorList>
            <consortium name="RefSeq"/>
        </authorList>
    </citation>
    <scope>IDENTIFICATION</scope>
</reference>
<dbReference type="PANTHER" id="PTHR48475">
    <property type="entry name" value="RIBONUCLEASE H"/>
    <property type="match status" value="1"/>
</dbReference>
<gene>
    <name evidence="2" type="primary">LOC107832368</name>
</gene>
<organism evidence="2">
    <name type="scientific">Nicotiana tabacum</name>
    <name type="common">Common tobacco</name>
    <dbReference type="NCBI Taxonomy" id="4097"/>
    <lineage>
        <taxon>Eukaryota</taxon>
        <taxon>Viridiplantae</taxon>
        <taxon>Streptophyta</taxon>
        <taxon>Embryophyta</taxon>
        <taxon>Tracheophyta</taxon>
        <taxon>Spermatophyta</taxon>
        <taxon>Magnoliopsida</taxon>
        <taxon>eudicotyledons</taxon>
        <taxon>Gunneridae</taxon>
        <taxon>Pentapetalae</taxon>
        <taxon>asterids</taxon>
        <taxon>lamiids</taxon>
        <taxon>Solanales</taxon>
        <taxon>Solanaceae</taxon>
        <taxon>Nicotianoideae</taxon>
        <taxon>Nicotianeae</taxon>
        <taxon>Nicotiana</taxon>
    </lineage>
</organism>
<dbReference type="OrthoDB" id="1304126at2759"/>
<dbReference type="InterPro" id="IPR012337">
    <property type="entry name" value="RNaseH-like_sf"/>
</dbReference>
<evidence type="ECO:0000259" key="1">
    <source>
        <dbReference type="PROSITE" id="PS50994"/>
    </source>
</evidence>
<dbReference type="SUPFAM" id="SSF53098">
    <property type="entry name" value="Ribonuclease H-like"/>
    <property type="match status" value="1"/>
</dbReference>
<dbReference type="AlphaFoldDB" id="A0A1S4DQJ9"/>
<dbReference type="GO" id="GO:0003676">
    <property type="term" value="F:nucleic acid binding"/>
    <property type="evidence" value="ECO:0007669"/>
    <property type="project" value="InterPro"/>
</dbReference>
<dbReference type="STRING" id="4097.A0A1S4DQJ9"/>
<dbReference type="KEGG" id="nta:107832368"/>
<dbReference type="PANTHER" id="PTHR48475:SF1">
    <property type="entry name" value="RNASE H TYPE-1 DOMAIN-CONTAINING PROTEIN"/>
    <property type="match status" value="1"/>
</dbReference>
<sequence>MGTDLLSPSGNRDDDAVSFYRGTVLEVLAMKNGTENQVADHLSRLETRNHAAEGDVIKDTFPDEQLLAVTTREVSWYADFMNYLASEEMPPDLDPHTKKKFLRDVRSYVWYEPFLFKSCADQLMRRCVPESEINVILHDCRVSPYDGNHAAVDYVLKWVETIVLPTNDVKVVVNFVKKHIFTWFGTLRVMISDGGTHFYNKLLDNLLAKYGVKHKVATAYHPQTSE</sequence>
<dbReference type="Gene3D" id="3.30.420.10">
    <property type="entry name" value="Ribonuclease H-like superfamily/Ribonuclease H"/>
    <property type="match status" value="1"/>
</dbReference>
<feature type="domain" description="Integrase catalytic" evidence="1">
    <location>
        <begin position="125"/>
        <end position="226"/>
    </location>
</feature>
<dbReference type="GO" id="GO:0015074">
    <property type="term" value="P:DNA integration"/>
    <property type="evidence" value="ECO:0007669"/>
    <property type="project" value="InterPro"/>
</dbReference>
<proteinExistence type="predicted"/>
<evidence type="ECO:0000313" key="2">
    <source>
        <dbReference type="RefSeq" id="XP_016515695.1"/>
    </source>
</evidence>
<dbReference type="InterPro" id="IPR001584">
    <property type="entry name" value="Integrase_cat-core"/>
</dbReference>
<name>A0A1S4DQJ9_TOBAC</name>
<protein>
    <recommendedName>
        <fullName evidence="1">Integrase catalytic domain-containing protein</fullName>
    </recommendedName>
</protein>